<accession>A0A7C4LII1</accession>
<proteinExistence type="predicted"/>
<organism evidence="2">
    <name type="scientific">Schlesneria paludicola</name>
    <dbReference type="NCBI Taxonomy" id="360056"/>
    <lineage>
        <taxon>Bacteria</taxon>
        <taxon>Pseudomonadati</taxon>
        <taxon>Planctomycetota</taxon>
        <taxon>Planctomycetia</taxon>
        <taxon>Planctomycetales</taxon>
        <taxon>Planctomycetaceae</taxon>
        <taxon>Schlesneria</taxon>
    </lineage>
</organism>
<protein>
    <submittedName>
        <fullName evidence="2">Uncharacterized protein</fullName>
    </submittedName>
</protein>
<dbReference type="AlphaFoldDB" id="A0A7C4LII1"/>
<evidence type="ECO:0000256" key="1">
    <source>
        <dbReference type="SAM" id="MobiDB-lite"/>
    </source>
</evidence>
<dbReference type="EMBL" id="DSVQ01000003">
    <property type="protein sequence ID" value="HGT37922.1"/>
    <property type="molecule type" value="Genomic_DNA"/>
</dbReference>
<reference evidence="2" key="1">
    <citation type="journal article" date="2020" name="mSystems">
        <title>Genome- and Community-Level Interaction Insights into Carbon Utilization and Element Cycling Functions of Hydrothermarchaeota in Hydrothermal Sediment.</title>
        <authorList>
            <person name="Zhou Z."/>
            <person name="Liu Y."/>
            <person name="Xu W."/>
            <person name="Pan J."/>
            <person name="Luo Z.H."/>
            <person name="Li M."/>
        </authorList>
    </citation>
    <scope>NUCLEOTIDE SEQUENCE [LARGE SCALE GENOMIC DNA]</scope>
    <source>
        <strain evidence="2">SpSt-508</strain>
    </source>
</reference>
<name>A0A7C4LII1_9PLAN</name>
<sequence>MAARQPLHGGGYRGPAAKTIAQRRYAEDRRRYAEDRRDKAEDRRDKAEDRRDKGEDRAAGFRFRRLFAPAG</sequence>
<evidence type="ECO:0000313" key="2">
    <source>
        <dbReference type="EMBL" id="HGT37922.1"/>
    </source>
</evidence>
<gene>
    <name evidence="2" type="ORF">ENS64_01435</name>
</gene>
<comment type="caution">
    <text evidence="2">The sequence shown here is derived from an EMBL/GenBank/DDBJ whole genome shotgun (WGS) entry which is preliminary data.</text>
</comment>
<feature type="region of interest" description="Disordered" evidence="1">
    <location>
        <begin position="1"/>
        <end position="60"/>
    </location>
</feature>
<feature type="compositionally biased region" description="Basic and acidic residues" evidence="1">
    <location>
        <begin position="24"/>
        <end position="59"/>
    </location>
</feature>